<dbReference type="EMBL" id="MBFS01000056">
    <property type="protein sequence ID" value="PVV04970.1"/>
    <property type="molecule type" value="Genomic_DNA"/>
</dbReference>
<feature type="domain" description="LSO1/LSO2" evidence="5">
    <location>
        <begin position="10"/>
        <end position="77"/>
    </location>
</feature>
<dbReference type="Proteomes" id="UP000245609">
    <property type="component" value="Unassembled WGS sequence"/>
</dbReference>
<evidence type="ECO:0000256" key="3">
    <source>
        <dbReference type="SAM" id="MobiDB-lite"/>
    </source>
</evidence>
<keyword evidence="2" id="KW-0175">Coiled coil</keyword>
<gene>
    <name evidence="6" type="ORF">BB560_000516</name>
</gene>
<evidence type="ECO:0000256" key="1">
    <source>
        <dbReference type="ARBA" id="ARBA00008296"/>
    </source>
</evidence>
<evidence type="ECO:0000313" key="7">
    <source>
        <dbReference type="Proteomes" id="UP000245609"/>
    </source>
</evidence>
<name>A0A2T9ZK94_9FUNG</name>
<dbReference type="STRING" id="133381.A0A2T9ZK94"/>
<protein>
    <recommendedName>
        <fullName evidence="8">Coiled-coil domain-containing protein</fullName>
    </recommendedName>
</protein>
<dbReference type="OrthoDB" id="76412at2759"/>
<keyword evidence="7" id="KW-1185">Reference proteome</keyword>
<evidence type="ECO:0000256" key="2">
    <source>
        <dbReference type="ARBA" id="ARBA00023054"/>
    </source>
</evidence>
<dbReference type="Pfam" id="PF22048">
    <property type="entry name" value="LSO1_2-like"/>
    <property type="match status" value="1"/>
</dbReference>
<dbReference type="InterPro" id="IPR054413">
    <property type="entry name" value="LSO1/2"/>
</dbReference>
<proteinExistence type="inferred from homology"/>
<evidence type="ECO:0000313" key="6">
    <source>
        <dbReference type="EMBL" id="PVV04970.1"/>
    </source>
</evidence>
<feature type="region of interest" description="Disordered" evidence="3">
    <location>
        <begin position="31"/>
        <end position="53"/>
    </location>
</feature>
<evidence type="ECO:0000259" key="5">
    <source>
        <dbReference type="Pfam" id="PF22048"/>
    </source>
</evidence>
<comment type="caution">
    <text evidence="6">The sequence shown here is derived from an EMBL/GenBank/DDBJ whole genome shotgun (WGS) entry which is preliminary data.</text>
</comment>
<feature type="region of interest" description="Disordered" evidence="3">
    <location>
        <begin position="91"/>
        <end position="115"/>
    </location>
</feature>
<feature type="region of interest" description="Disordered" evidence="3">
    <location>
        <begin position="1"/>
        <end position="20"/>
    </location>
</feature>
<accession>A0A2T9ZK94</accession>
<dbReference type="GO" id="GO:0003713">
    <property type="term" value="F:transcription coactivator activity"/>
    <property type="evidence" value="ECO:0007669"/>
    <property type="project" value="TreeGrafter"/>
</dbReference>
<dbReference type="Pfam" id="PF06244">
    <property type="entry name" value="Ccdc124"/>
    <property type="match status" value="1"/>
</dbReference>
<organism evidence="6 7">
    <name type="scientific">Smittium megazygosporum</name>
    <dbReference type="NCBI Taxonomy" id="133381"/>
    <lineage>
        <taxon>Eukaryota</taxon>
        <taxon>Fungi</taxon>
        <taxon>Fungi incertae sedis</taxon>
        <taxon>Zoopagomycota</taxon>
        <taxon>Kickxellomycotina</taxon>
        <taxon>Harpellomycetes</taxon>
        <taxon>Harpellales</taxon>
        <taxon>Legeriomycetaceae</taxon>
        <taxon>Smittium</taxon>
    </lineage>
</organism>
<reference evidence="6 7" key="1">
    <citation type="journal article" date="2018" name="MBio">
        <title>Comparative Genomics Reveals the Core Gene Toolbox for the Fungus-Insect Symbiosis.</title>
        <authorList>
            <person name="Wang Y."/>
            <person name="Stata M."/>
            <person name="Wang W."/>
            <person name="Stajich J.E."/>
            <person name="White M.M."/>
            <person name="Moncalvo J.M."/>
        </authorList>
    </citation>
    <scope>NUCLEOTIDE SEQUENCE [LARGE SCALE GENOMIC DNA]</scope>
    <source>
        <strain evidence="6 7">SC-DP-2</strain>
    </source>
</reference>
<dbReference type="GO" id="GO:0005634">
    <property type="term" value="C:nucleus"/>
    <property type="evidence" value="ECO:0007669"/>
    <property type="project" value="TreeGrafter"/>
</dbReference>
<dbReference type="PANTHER" id="PTHR21680:SF0">
    <property type="entry name" value="COILED-COIL DOMAIN-CONTAINING PROTEIN 124"/>
    <property type="match status" value="1"/>
</dbReference>
<dbReference type="AlphaFoldDB" id="A0A2T9ZK94"/>
<evidence type="ECO:0000259" key="4">
    <source>
        <dbReference type="Pfam" id="PF06244"/>
    </source>
</evidence>
<dbReference type="InterPro" id="IPR010422">
    <property type="entry name" value="Ccdc124/Oxs1"/>
</dbReference>
<feature type="domain" description="Coiled-coil" evidence="4">
    <location>
        <begin position="156"/>
        <end position="222"/>
    </location>
</feature>
<evidence type="ECO:0008006" key="8">
    <source>
        <dbReference type="Google" id="ProtNLM"/>
    </source>
</evidence>
<comment type="similarity">
    <text evidence="1">Belongs to the CCDC124 family.</text>
</comment>
<sequence>MAKKFKGENSKVTAAKQKKALVNEEKIRAKQAQLEKSESEKWATGAKKSGKKDLDEAKRLEKLEKKKQLEEMLKMEEASIVTAKAKTQPTKLFPKTVKPKAPVRGEEKKAASKQIKANEASSTFVEVASFSASGVDNALDLFEYISIEDSESSQLASTVNKSSTLSGIIDRHPERRHKAAFKVYEERELPIIKEQNKGLRLQQQKEILWKQWQKSPENPFNQSQVTYNASQTEMSEAINQHASSIKERLSTK</sequence>
<dbReference type="InterPro" id="IPR054414">
    <property type="entry name" value="Ccdc124/Oxs1_C"/>
</dbReference>
<dbReference type="GO" id="GO:0006366">
    <property type="term" value="P:transcription by RNA polymerase II"/>
    <property type="evidence" value="ECO:0007669"/>
    <property type="project" value="TreeGrafter"/>
</dbReference>
<dbReference type="PANTHER" id="PTHR21680">
    <property type="entry name" value="COILED-COIL DOMAIN-CONTAINING PROTEIN 124"/>
    <property type="match status" value="1"/>
</dbReference>
<feature type="compositionally biased region" description="Basic and acidic residues" evidence="3">
    <location>
        <begin position="31"/>
        <end position="41"/>
    </location>
</feature>